<organism evidence="2 3">
    <name type="scientific">Candidatus Dojkabacteria bacterium</name>
    <dbReference type="NCBI Taxonomy" id="2099670"/>
    <lineage>
        <taxon>Bacteria</taxon>
        <taxon>Candidatus Dojkabacteria</taxon>
    </lineage>
</organism>
<proteinExistence type="predicted"/>
<accession>A0A5C7J3D7</accession>
<dbReference type="EMBL" id="SSDS01000107">
    <property type="protein sequence ID" value="TXG75768.1"/>
    <property type="molecule type" value="Genomic_DNA"/>
</dbReference>
<comment type="caution">
    <text evidence="2">The sequence shown here is derived from an EMBL/GenBank/DDBJ whole genome shotgun (WGS) entry which is preliminary data.</text>
</comment>
<protein>
    <submittedName>
        <fullName evidence="2">Uncharacterized protein</fullName>
    </submittedName>
</protein>
<evidence type="ECO:0000313" key="2">
    <source>
        <dbReference type="EMBL" id="TXG75768.1"/>
    </source>
</evidence>
<reference evidence="2 3" key="1">
    <citation type="submission" date="2018-09" db="EMBL/GenBank/DDBJ databases">
        <title>Metagenome Assembled Genomes from an Advanced Water Purification Facility.</title>
        <authorList>
            <person name="Stamps B.W."/>
            <person name="Spear J.R."/>
        </authorList>
    </citation>
    <scope>NUCLEOTIDE SEQUENCE [LARGE SCALE GENOMIC DNA]</scope>
    <source>
        <strain evidence="2">Bin_63_2</strain>
    </source>
</reference>
<dbReference type="AlphaFoldDB" id="A0A5C7J3D7"/>
<evidence type="ECO:0000256" key="1">
    <source>
        <dbReference type="SAM" id="SignalP"/>
    </source>
</evidence>
<keyword evidence="1" id="KW-0732">Signal</keyword>
<dbReference type="Gene3D" id="3.40.630.30">
    <property type="match status" value="1"/>
</dbReference>
<name>A0A5C7J3D7_9BACT</name>
<feature type="chain" id="PRO_5022803696" evidence="1">
    <location>
        <begin position="24"/>
        <end position="163"/>
    </location>
</feature>
<sequence>MHSAYIRMLSVFASGFVATTTLAVVGGENGIETMQVGRYNHTYIKADSPLFDDANSESTLEILKAFVDKCKDQEPKNAVYIQLPDDKSALIALLRKSGFRYESEWYRTFVTKAGSEDREAMGQVWIVRNDSSVPAQPSFTHTGRVTLYTTVANDVYDPIGYCR</sequence>
<gene>
    <name evidence="2" type="ORF">E6Q11_06735</name>
</gene>
<evidence type="ECO:0000313" key="3">
    <source>
        <dbReference type="Proteomes" id="UP000321026"/>
    </source>
</evidence>
<dbReference type="Proteomes" id="UP000321026">
    <property type="component" value="Unassembled WGS sequence"/>
</dbReference>
<feature type="signal peptide" evidence="1">
    <location>
        <begin position="1"/>
        <end position="23"/>
    </location>
</feature>